<evidence type="ECO:0000313" key="8">
    <source>
        <dbReference type="EMBL" id="MBC5764904.1"/>
    </source>
</evidence>
<dbReference type="Proteomes" id="UP000596827">
    <property type="component" value="Unassembled WGS sequence"/>
</dbReference>
<accession>A0A923M8V0</accession>
<comment type="caution">
    <text evidence="8">The sequence shown here is derived from an EMBL/GenBank/DDBJ whole genome shotgun (WGS) entry which is preliminary data.</text>
</comment>
<dbReference type="PANTHER" id="PTHR21666:SF288">
    <property type="entry name" value="CELL DIVISION PROTEIN YTFB"/>
    <property type="match status" value="1"/>
</dbReference>
<dbReference type="InterPro" id="IPR050570">
    <property type="entry name" value="Cell_wall_metabolism_enzyme"/>
</dbReference>
<dbReference type="Gene3D" id="2.70.70.10">
    <property type="entry name" value="Glucose Permease (Domain IIA)"/>
    <property type="match status" value="1"/>
</dbReference>
<dbReference type="InterPro" id="IPR011055">
    <property type="entry name" value="Dup_hybrid_motif"/>
</dbReference>
<dbReference type="Pfam" id="PF01551">
    <property type="entry name" value="Peptidase_M23"/>
    <property type="match status" value="1"/>
</dbReference>
<evidence type="ECO:0000256" key="5">
    <source>
        <dbReference type="ARBA" id="ARBA00022833"/>
    </source>
</evidence>
<dbReference type="GO" id="GO:0006508">
    <property type="term" value="P:proteolysis"/>
    <property type="evidence" value="ECO:0007669"/>
    <property type="project" value="UniProtKB-KW"/>
</dbReference>
<dbReference type="CDD" id="cd12797">
    <property type="entry name" value="M23_peptidase"/>
    <property type="match status" value="1"/>
</dbReference>
<keyword evidence="9" id="KW-1185">Reference proteome</keyword>
<dbReference type="AlphaFoldDB" id="A0A923M8V0"/>
<keyword evidence="2" id="KW-0645">Protease</keyword>
<keyword evidence="4" id="KW-0378">Hydrolase</keyword>
<reference evidence="8" key="1">
    <citation type="submission" date="2020-08" db="EMBL/GenBank/DDBJ databases">
        <title>Ramlibacter sp. GTP1 16S ribosomal RNA gene genome sequencing and assembly.</title>
        <authorList>
            <person name="Kang M."/>
        </authorList>
    </citation>
    <scope>NUCLEOTIDE SEQUENCE</scope>
    <source>
        <strain evidence="8">GTP1</strain>
    </source>
</reference>
<evidence type="ECO:0000256" key="6">
    <source>
        <dbReference type="ARBA" id="ARBA00023049"/>
    </source>
</evidence>
<organism evidence="8 9">
    <name type="scientific">Ramlibacter albus</name>
    <dbReference type="NCBI Taxonomy" id="2079448"/>
    <lineage>
        <taxon>Bacteria</taxon>
        <taxon>Pseudomonadati</taxon>
        <taxon>Pseudomonadota</taxon>
        <taxon>Betaproteobacteria</taxon>
        <taxon>Burkholderiales</taxon>
        <taxon>Comamonadaceae</taxon>
        <taxon>Ramlibacter</taxon>
    </lineage>
</organism>
<keyword evidence="3" id="KW-0479">Metal-binding</keyword>
<proteinExistence type="predicted"/>
<dbReference type="PANTHER" id="PTHR21666">
    <property type="entry name" value="PEPTIDASE-RELATED"/>
    <property type="match status" value="1"/>
</dbReference>
<comment type="cofactor">
    <cofactor evidence="1">
        <name>Zn(2+)</name>
        <dbReference type="ChEBI" id="CHEBI:29105"/>
    </cofactor>
</comment>
<dbReference type="SUPFAM" id="SSF51261">
    <property type="entry name" value="Duplicated hybrid motif"/>
    <property type="match status" value="1"/>
</dbReference>
<protein>
    <submittedName>
        <fullName evidence="8">M23 family metallopeptidase</fullName>
    </submittedName>
</protein>
<sequence length="444" mass="47977">MKAAAGRFVSRAAHMLEHHPKQVTLAVAALLLGAGSIAVASIEDPADSLPPARQVVEDVVPASLTAQSEALGAFSYNLYRSDTMRGSDTVESLFSRLGVTDAAAAAYLRTDPTFRTRVLGRGGQMVTAEASDKHALVKLTARWASDDANFQRLVVERNAQGQFTTRVETAPLVPNVRLGSGTIYSNLFAAVDESRIPDGVAIQMAEIFSGAIDFHRGLRKGDRFSVVYETLDADGEPLRTGKVLSTEFTNAGKQVNAVWFQEPGKKGAYFDFAGKSLERMFLASPMEFSRVTSGFAMRFHPILNQWRAHKGVDYGAPTGTAVRAVGDGVVEFAGWQNGYGNVVIVDHGKGAVTLYGHLSRVNVKRGEKVARSQNIGNVGATGWATGPHLHFEFRENGIHKDPLTVVRNSPTVELTAQARPKFEESVRNVRLVLDAASTSHLASR</sequence>
<name>A0A923M8V0_9BURK</name>
<dbReference type="EMBL" id="JACORU010000003">
    <property type="protein sequence ID" value="MBC5764904.1"/>
    <property type="molecule type" value="Genomic_DNA"/>
</dbReference>
<evidence type="ECO:0000256" key="4">
    <source>
        <dbReference type="ARBA" id="ARBA00022801"/>
    </source>
</evidence>
<evidence type="ECO:0000256" key="2">
    <source>
        <dbReference type="ARBA" id="ARBA00022670"/>
    </source>
</evidence>
<dbReference type="GO" id="GO:0046872">
    <property type="term" value="F:metal ion binding"/>
    <property type="evidence" value="ECO:0007669"/>
    <property type="project" value="UniProtKB-KW"/>
</dbReference>
<dbReference type="Gene3D" id="3.10.450.350">
    <property type="match status" value="2"/>
</dbReference>
<evidence type="ECO:0000259" key="7">
    <source>
        <dbReference type="Pfam" id="PF01551"/>
    </source>
</evidence>
<dbReference type="GO" id="GO:0004222">
    <property type="term" value="F:metalloendopeptidase activity"/>
    <property type="evidence" value="ECO:0007669"/>
    <property type="project" value="TreeGrafter"/>
</dbReference>
<evidence type="ECO:0000256" key="3">
    <source>
        <dbReference type="ARBA" id="ARBA00022723"/>
    </source>
</evidence>
<dbReference type="InterPro" id="IPR016047">
    <property type="entry name" value="M23ase_b-sheet_dom"/>
</dbReference>
<keyword evidence="6" id="KW-0482">Metalloprotease</keyword>
<evidence type="ECO:0000313" key="9">
    <source>
        <dbReference type="Proteomes" id="UP000596827"/>
    </source>
</evidence>
<gene>
    <name evidence="8" type="ORF">H8R02_10610</name>
</gene>
<keyword evidence="5" id="KW-0862">Zinc</keyword>
<evidence type="ECO:0000256" key="1">
    <source>
        <dbReference type="ARBA" id="ARBA00001947"/>
    </source>
</evidence>
<feature type="domain" description="M23ase beta-sheet core" evidence="7">
    <location>
        <begin position="308"/>
        <end position="402"/>
    </location>
</feature>